<reference evidence="1" key="1">
    <citation type="submission" date="2022-06" db="EMBL/GenBank/DDBJ databases">
        <authorList>
            <person name="Berger JAMES D."/>
            <person name="Berger JAMES D."/>
        </authorList>
    </citation>
    <scope>NUCLEOTIDE SEQUENCE [LARGE SCALE GENOMIC DNA]</scope>
</reference>
<dbReference type="AlphaFoldDB" id="A0A183WY89"/>
<organism evidence="1 2">
    <name type="scientific">Trichobilharzia regenti</name>
    <name type="common">Nasal bird schistosome</name>
    <dbReference type="NCBI Taxonomy" id="157069"/>
    <lineage>
        <taxon>Eukaryota</taxon>
        <taxon>Metazoa</taxon>
        <taxon>Spiralia</taxon>
        <taxon>Lophotrochozoa</taxon>
        <taxon>Platyhelminthes</taxon>
        <taxon>Trematoda</taxon>
        <taxon>Digenea</taxon>
        <taxon>Strigeidida</taxon>
        <taxon>Schistosomatoidea</taxon>
        <taxon>Schistosomatidae</taxon>
        <taxon>Trichobilharzia</taxon>
    </lineage>
</organism>
<dbReference type="WBParaSite" id="TREG1_113490.1">
    <property type="protein sequence ID" value="TREG1_113490.1"/>
    <property type="gene ID" value="TREG1_113490"/>
</dbReference>
<name>A0A183WY89_TRIRE</name>
<keyword evidence="1" id="KW-1185">Reference proteome</keyword>
<dbReference type="OrthoDB" id="6220781at2759"/>
<dbReference type="Proteomes" id="UP000050795">
    <property type="component" value="Unassembled WGS sequence"/>
</dbReference>
<sequence length="187" mass="21792">MNSRTDETSSYKYPVSRPPNFPFISEVHCKLAHRPMITGVTAPSIPFQNHMTFGKQKNVSEITETIPLEKNLKLLYPCIRGNWNYKHDKPECNPTLQNFHRHRLRKVVKQLDDIYSQNYCDTCCAKQQGGTYGCSRNALYSTYEIAPQMCFSVSSHQDEEFSKDHYNYLHERLDEHSTGKFRSSKCL</sequence>
<protein>
    <submittedName>
        <fullName evidence="2">Apple domain-containing protein</fullName>
    </submittedName>
</protein>
<reference evidence="2" key="2">
    <citation type="submission" date="2023-11" db="UniProtKB">
        <authorList>
            <consortium name="WormBaseParasite"/>
        </authorList>
    </citation>
    <scope>IDENTIFICATION</scope>
</reference>
<accession>A0A183WY89</accession>
<evidence type="ECO:0000313" key="2">
    <source>
        <dbReference type="WBParaSite" id="TREG1_113490.1"/>
    </source>
</evidence>
<proteinExistence type="predicted"/>
<evidence type="ECO:0000313" key="1">
    <source>
        <dbReference type="Proteomes" id="UP000050795"/>
    </source>
</evidence>